<protein>
    <recommendedName>
        <fullName evidence="3">Clp ATPase C-terminal domain-containing protein</fullName>
    </recommendedName>
</protein>
<keyword evidence="2" id="KW-0067">ATP-binding</keyword>
<dbReference type="EMBL" id="WKKZ01000072">
    <property type="protein sequence ID" value="MSE04861.1"/>
    <property type="molecule type" value="Genomic_DNA"/>
</dbReference>
<evidence type="ECO:0000313" key="4">
    <source>
        <dbReference type="EMBL" id="MSE04861.1"/>
    </source>
</evidence>
<comment type="caution">
    <text evidence="4">The sequence shown here is derived from an EMBL/GenBank/DDBJ whole genome shotgun (WGS) entry which is preliminary data.</text>
</comment>
<feature type="non-terminal residue" evidence="4">
    <location>
        <position position="1"/>
    </location>
</feature>
<evidence type="ECO:0000256" key="2">
    <source>
        <dbReference type="ARBA" id="ARBA00022840"/>
    </source>
</evidence>
<dbReference type="Gene3D" id="1.10.8.60">
    <property type="match status" value="1"/>
</dbReference>
<evidence type="ECO:0000313" key="6">
    <source>
        <dbReference type="Proteomes" id="UP000437575"/>
    </source>
</evidence>
<evidence type="ECO:0000256" key="1">
    <source>
        <dbReference type="ARBA" id="ARBA00022741"/>
    </source>
</evidence>
<proteinExistence type="predicted"/>
<name>A0A6A8LNI3_9LACO</name>
<dbReference type="InterPro" id="IPR019489">
    <property type="entry name" value="Clp_ATPase_C"/>
</dbReference>
<organism evidence="4 6">
    <name type="scientific">Ligilactobacillus salivarius</name>
    <dbReference type="NCBI Taxonomy" id="1624"/>
    <lineage>
        <taxon>Bacteria</taxon>
        <taxon>Bacillati</taxon>
        <taxon>Bacillota</taxon>
        <taxon>Bacilli</taxon>
        <taxon>Lactobacillales</taxon>
        <taxon>Lactobacillaceae</taxon>
        <taxon>Ligilactobacillus</taxon>
    </lineage>
</organism>
<dbReference type="AlphaFoldDB" id="A0A6A8LNI3"/>
<sequence>AAKNYLIEQGYDEAMGARPLRRVIEQQIRDKVTDFYLDNVDVKHLLADMKDGELVISERKDADK</sequence>
<dbReference type="EMBL" id="WKKZ01001614">
    <property type="protein sequence ID" value="MSE07108.1"/>
    <property type="molecule type" value="Genomic_DNA"/>
</dbReference>
<evidence type="ECO:0000259" key="3">
    <source>
        <dbReference type="SMART" id="SM01086"/>
    </source>
</evidence>
<evidence type="ECO:0000313" key="5">
    <source>
        <dbReference type="EMBL" id="MSE07108.1"/>
    </source>
</evidence>
<geneLocation type="plasmid" evidence="5">
    <name>unnamed14</name>
</geneLocation>
<dbReference type="Pfam" id="PF10431">
    <property type="entry name" value="ClpB_D2-small"/>
    <property type="match status" value="1"/>
</dbReference>
<dbReference type="Proteomes" id="UP000437575">
    <property type="component" value="Unassembled WGS sequence"/>
</dbReference>
<dbReference type="GO" id="GO:0005524">
    <property type="term" value="F:ATP binding"/>
    <property type="evidence" value="ECO:0007669"/>
    <property type="project" value="UniProtKB-KW"/>
</dbReference>
<dbReference type="SMART" id="SM01086">
    <property type="entry name" value="ClpB_D2-small"/>
    <property type="match status" value="1"/>
</dbReference>
<feature type="domain" description="Clp ATPase C-terminal" evidence="3">
    <location>
        <begin position="1"/>
        <end position="56"/>
    </location>
</feature>
<keyword evidence="5" id="KW-0614">Plasmid</keyword>
<reference evidence="4 6" key="1">
    <citation type="submission" date="2019-11" db="EMBL/GenBank/DDBJ databases">
        <title>Draft Genome Sequence of Plant Growth-Promoting Rhizosphere-Associated Bacteria.</title>
        <authorList>
            <person name="Vasilyev I.Y."/>
            <person name="Radchenko V."/>
            <person name="Ilnitskaya E.V."/>
        </authorList>
    </citation>
    <scope>NUCLEOTIDE SEQUENCE [LARGE SCALE GENOMIC DNA]</scope>
    <source>
        <strain evidence="4 6">VRA_1sq_f</strain>
        <plasmid evidence="5">unnamed14</plasmid>
    </source>
</reference>
<keyword evidence="1" id="KW-0547">Nucleotide-binding</keyword>
<accession>A0A6A8LNI3</accession>
<gene>
    <name evidence="4" type="ORF">GKC34_03165</name>
    <name evidence="5" type="ORF">GKC34_15725</name>
</gene>